<dbReference type="InterPro" id="IPR018951">
    <property type="entry name" value="Fumarase_C_C"/>
</dbReference>
<evidence type="ECO:0000259" key="4">
    <source>
        <dbReference type="Pfam" id="PF10415"/>
    </source>
</evidence>
<keyword evidence="2" id="KW-0456">Lyase</keyword>
<dbReference type="NCBIfam" id="NF008909">
    <property type="entry name" value="PRK12273.1"/>
    <property type="match status" value="1"/>
</dbReference>
<dbReference type="Pfam" id="PF10415">
    <property type="entry name" value="FumaraseC_C"/>
    <property type="match status" value="1"/>
</dbReference>
<name>A0ABS6CYD6_9FIRM</name>
<dbReference type="RefSeq" id="WP_216238459.1">
    <property type="nucleotide sequence ID" value="NZ_JABACJ020000001.1"/>
</dbReference>
<feature type="domain" description="Fumarase C C-terminal" evidence="4">
    <location>
        <begin position="415"/>
        <end position="468"/>
    </location>
</feature>
<organism evidence="5 6">
    <name type="scientific">Faecalicatena faecalis</name>
    <dbReference type="NCBI Taxonomy" id="2726362"/>
    <lineage>
        <taxon>Bacteria</taxon>
        <taxon>Bacillati</taxon>
        <taxon>Bacillota</taxon>
        <taxon>Clostridia</taxon>
        <taxon>Lachnospirales</taxon>
        <taxon>Lachnospiraceae</taxon>
        <taxon>Faecalicatena</taxon>
    </lineage>
</organism>
<dbReference type="PANTHER" id="PTHR42696:SF2">
    <property type="entry name" value="ASPARTATE AMMONIA-LYASE"/>
    <property type="match status" value="1"/>
</dbReference>
<accession>A0ABS6CYD6</accession>
<dbReference type="InterPro" id="IPR020557">
    <property type="entry name" value="Fumarate_lyase_CS"/>
</dbReference>
<evidence type="ECO:0000313" key="5">
    <source>
        <dbReference type="EMBL" id="MBU3874338.1"/>
    </source>
</evidence>
<evidence type="ECO:0000313" key="6">
    <source>
        <dbReference type="Proteomes" id="UP000723714"/>
    </source>
</evidence>
<keyword evidence="1" id="KW-0028">Amino-acid biosynthesis</keyword>
<protein>
    <submittedName>
        <fullName evidence="5">Aspartate ammonia-lyase</fullName>
    </submittedName>
</protein>
<dbReference type="CDD" id="cd01357">
    <property type="entry name" value="Aspartase"/>
    <property type="match status" value="1"/>
</dbReference>
<dbReference type="InterPro" id="IPR022761">
    <property type="entry name" value="Fumarate_lyase_N"/>
</dbReference>
<dbReference type="PROSITE" id="PS00163">
    <property type="entry name" value="FUMARATE_LYASES"/>
    <property type="match status" value="1"/>
</dbReference>
<keyword evidence="6" id="KW-1185">Reference proteome</keyword>
<gene>
    <name evidence="5" type="ORF">HGO97_000700</name>
</gene>
<dbReference type="Pfam" id="PF00206">
    <property type="entry name" value="Lyase_1"/>
    <property type="match status" value="1"/>
</dbReference>
<dbReference type="PANTHER" id="PTHR42696">
    <property type="entry name" value="ASPARTATE AMMONIA-LYASE"/>
    <property type="match status" value="1"/>
</dbReference>
<proteinExistence type="predicted"/>
<feature type="domain" description="Fumarate lyase N-terminal" evidence="3">
    <location>
        <begin position="22"/>
        <end position="349"/>
    </location>
</feature>
<dbReference type="EMBL" id="JABACJ020000001">
    <property type="protein sequence ID" value="MBU3874338.1"/>
    <property type="molecule type" value="Genomic_DNA"/>
</dbReference>
<dbReference type="Proteomes" id="UP000723714">
    <property type="component" value="Unassembled WGS sequence"/>
</dbReference>
<dbReference type="InterPro" id="IPR051546">
    <property type="entry name" value="Aspartate_Ammonia-Lyase"/>
</dbReference>
<evidence type="ECO:0000256" key="2">
    <source>
        <dbReference type="ARBA" id="ARBA00023239"/>
    </source>
</evidence>
<sequence length="484" mass="52538">MVMTKNIDGMECRTEKDSIGSKEIPEDVYYGVQSLRAAENFRITGLSMHPEVINSLAQIKKAAAITNCEIGLLDKHIAEAIVKACDEIVEGKLHDEFIVDPIQGGAGTSINMNANEVIANRAIEILGGQKGDYSIVHPNDHVNCGQSTNDVIPTAGKMTSLKLLKNAKKELERLHKAFCEKGEEFDSIIKMGRTQMQDAVPIRLGQEFRAYSVAIQRDINRMEKAQEEMRTLNMGGTAIGTGINADEAYLRRIVPNLAQISGMDFVQAYDLIDATQNLDPFVAVSGAVKACAVTLSKIANDFRLMSSGPRCGFGEINLPAKQNGSSIMPGKVNPVIPEVVNQVAFNIIGNDVTITMAAEAGQLELNAFEPIVFYCLFQSIDTLAYAVETFVDNCVKGITANKERCKELVDNSVGIVTAICPHVGYAKAASLAKAAIKTGVSVRKLILDEGLLNEEELEEILDVKNMTEPGISGKELLLKNMDAQ</sequence>
<evidence type="ECO:0000259" key="3">
    <source>
        <dbReference type="Pfam" id="PF00206"/>
    </source>
</evidence>
<reference evidence="5 6" key="1">
    <citation type="submission" date="2021-06" db="EMBL/GenBank/DDBJ databases">
        <title>Faecalicatena sp. nov. isolated from porcine feces.</title>
        <authorList>
            <person name="Oh B.S."/>
            <person name="Lee J.H."/>
        </authorList>
    </citation>
    <scope>NUCLEOTIDE SEQUENCE [LARGE SCALE GENOMIC DNA]</scope>
    <source>
        <strain evidence="5 6">AGMB00832</strain>
    </source>
</reference>
<comment type="caution">
    <text evidence="5">The sequence shown here is derived from an EMBL/GenBank/DDBJ whole genome shotgun (WGS) entry which is preliminary data.</text>
</comment>
<evidence type="ECO:0000256" key="1">
    <source>
        <dbReference type="ARBA" id="ARBA00022605"/>
    </source>
</evidence>